<dbReference type="EMBL" id="FMYI01000003">
    <property type="protein sequence ID" value="SDB99149.1"/>
    <property type="molecule type" value="Genomic_DNA"/>
</dbReference>
<feature type="transmembrane region" description="Helical" evidence="1">
    <location>
        <begin position="6"/>
        <end position="22"/>
    </location>
</feature>
<sequence>MYIAGITILIVALLIFIISFFAEDKFKKLEDQIEQLSLSTLQDNYQMKKKIKVLEEELLPNEVDLKDFKGPSSSRSNHKKQVELLYKQGYSVQDISKKTQLSEYDIEMVVNQL</sequence>
<evidence type="ECO:0000313" key="3">
    <source>
        <dbReference type="Proteomes" id="UP000242949"/>
    </source>
</evidence>
<keyword evidence="1" id="KW-0472">Membrane</keyword>
<dbReference type="OrthoDB" id="2454584at2"/>
<gene>
    <name evidence="2" type="ORF">SAMN05421734_103282</name>
</gene>
<reference evidence="3" key="1">
    <citation type="submission" date="2016-09" db="EMBL/GenBank/DDBJ databases">
        <authorList>
            <person name="Varghese N."/>
            <person name="Submissions S."/>
        </authorList>
    </citation>
    <scope>NUCLEOTIDE SEQUENCE [LARGE SCALE GENOMIC DNA]</scope>
    <source>
        <strain evidence="3">S5</strain>
    </source>
</reference>
<keyword evidence="1" id="KW-0812">Transmembrane</keyword>
<dbReference type="RefSeq" id="WP_090794556.1">
    <property type="nucleotide sequence ID" value="NZ_FMYI01000003.1"/>
</dbReference>
<organism evidence="2 3">
    <name type="scientific">Pelagirhabdus alkalitolerans</name>
    <dbReference type="NCBI Taxonomy" id="1612202"/>
    <lineage>
        <taxon>Bacteria</taxon>
        <taxon>Bacillati</taxon>
        <taxon>Bacillota</taxon>
        <taxon>Bacilli</taxon>
        <taxon>Bacillales</taxon>
        <taxon>Bacillaceae</taxon>
        <taxon>Pelagirhabdus</taxon>
    </lineage>
</organism>
<dbReference type="Proteomes" id="UP000242949">
    <property type="component" value="Unassembled WGS sequence"/>
</dbReference>
<evidence type="ECO:0000256" key="1">
    <source>
        <dbReference type="SAM" id="Phobius"/>
    </source>
</evidence>
<dbReference type="STRING" id="1612202.SAMN05421734_103282"/>
<name>A0A1G6HXW9_9BACI</name>
<keyword evidence="1" id="KW-1133">Transmembrane helix</keyword>
<dbReference type="AlphaFoldDB" id="A0A1G6HXW9"/>
<protein>
    <recommendedName>
        <fullName evidence="4">Helix-turn-helix domain of resolvase</fullName>
    </recommendedName>
</protein>
<evidence type="ECO:0008006" key="4">
    <source>
        <dbReference type="Google" id="ProtNLM"/>
    </source>
</evidence>
<proteinExistence type="predicted"/>
<accession>A0A1G6HXW9</accession>
<keyword evidence="3" id="KW-1185">Reference proteome</keyword>
<evidence type="ECO:0000313" key="2">
    <source>
        <dbReference type="EMBL" id="SDB99149.1"/>
    </source>
</evidence>